<dbReference type="FunFam" id="3.40.50.11860:FF:000001">
    <property type="entry name" value="2-(3-amino-3-carboxypropyl)histidine synthase subunit 2"/>
    <property type="match status" value="1"/>
</dbReference>
<dbReference type="GO" id="GO:0022857">
    <property type="term" value="F:transmembrane transporter activity"/>
    <property type="evidence" value="ECO:0007669"/>
    <property type="project" value="InterPro"/>
</dbReference>
<keyword evidence="6 8" id="KW-0408">Iron</keyword>
<evidence type="ECO:0000256" key="2">
    <source>
        <dbReference type="ARBA" id="ARBA00004141"/>
    </source>
</evidence>
<accession>A0A0G4NNU4</accession>
<keyword evidence="8" id="KW-0963">Cytoplasm</keyword>
<keyword evidence="5 8" id="KW-0479">Metal-binding</keyword>
<dbReference type="PANTHER" id="PTHR10762:SF2">
    <property type="entry name" value="2-(3-AMINO-3-CARBOXYPROPYL)HISTIDINE SYNTHASE SUBUNIT 2"/>
    <property type="match status" value="1"/>
</dbReference>
<feature type="transmembrane region" description="Helical" evidence="10">
    <location>
        <begin position="158"/>
        <end position="181"/>
    </location>
</feature>
<comment type="similarity">
    <text evidence="4 8">Belongs to the DPH1/DPH2 family. DPH2 subfamily.</text>
</comment>
<dbReference type="PANTHER" id="PTHR10762">
    <property type="entry name" value="DIPHTHAMIDE BIOSYNTHESIS PROTEIN"/>
    <property type="match status" value="1"/>
</dbReference>
<keyword evidence="10" id="KW-1133">Transmembrane helix</keyword>
<dbReference type="Gene3D" id="1.20.1250.20">
    <property type="entry name" value="MFS general substrate transporter like domains"/>
    <property type="match status" value="1"/>
</dbReference>
<evidence type="ECO:0000256" key="8">
    <source>
        <dbReference type="RuleBase" id="RU364133"/>
    </source>
</evidence>
<dbReference type="GO" id="GO:0005737">
    <property type="term" value="C:cytoplasm"/>
    <property type="evidence" value="ECO:0007669"/>
    <property type="project" value="UniProtKB-SubCell"/>
</dbReference>
<evidence type="ECO:0000256" key="6">
    <source>
        <dbReference type="ARBA" id="ARBA00023004"/>
    </source>
</evidence>
<evidence type="ECO:0000256" key="4">
    <source>
        <dbReference type="ARBA" id="ARBA00006179"/>
    </source>
</evidence>
<dbReference type="SUPFAM" id="SSF103473">
    <property type="entry name" value="MFS general substrate transporter"/>
    <property type="match status" value="1"/>
</dbReference>
<dbReference type="FunFam" id="3.40.50.11840:FF:000010">
    <property type="entry name" value="2-(3-amino-3-carboxypropyl)histidine synthase subunit 2"/>
    <property type="match status" value="1"/>
</dbReference>
<feature type="transmembrane region" description="Helical" evidence="10">
    <location>
        <begin position="88"/>
        <end position="109"/>
    </location>
</feature>
<protein>
    <recommendedName>
        <fullName evidence="8">2-(3-amino-3-carboxypropyl)histidine synthase subunit 2</fullName>
    </recommendedName>
</protein>
<dbReference type="SFLD" id="SFLDS00032">
    <property type="entry name" value="Radical_SAM_3-amino-3-carboxyp"/>
    <property type="match status" value="2"/>
</dbReference>
<comment type="cofactor">
    <cofactor evidence="1">
        <name>[4Fe-4S] cluster</name>
        <dbReference type="ChEBI" id="CHEBI:49883"/>
    </cofactor>
</comment>
<feature type="compositionally biased region" description="Acidic residues" evidence="9">
    <location>
        <begin position="599"/>
        <end position="608"/>
    </location>
</feature>
<organism evidence="11 12">
    <name type="scientific">Verticillium longisporum</name>
    <name type="common">Verticillium dahliae var. longisporum</name>
    <dbReference type="NCBI Taxonomy" id="100787"/>
    <lineage>
        <taxon>Eukaryota</taxon>
        <taxon>Fungi</taxon>
        <taxon>Dikarya</taxon>
        <taxon>Ascomycota</taxon>
        <taxon>Pezizomycotina</taxon>
        <taxon>Sordariomycetes</taxon>
        <taxon>Hypocreomycetidae</taxon>
        <taxon>Glomerellales</taxon>
        <taxon>Plectosphaerellaceae</taxon>
        <taxon>Verticillium</taxon>
    </lineage>
</organism>
<dbReference type="Proteomes" id="UP000045706">
    <property type="component" value="Unassembled WGS sequence"/>
</dbReference>
<evidence type="ECO:0000313" key="11">
    <source>
        <dbReference type="EMBL" id="CRK48094.1"/>
    </source>
</evidence>
<dbReference type="InterPro" id="IPR042265">
    <property type="entry name" value="DPH1/DPH2_3"/>
</dbReference>
<dbReference type="AlphaFoldDB" id="A0A0G4NNU4"/>
<dbReference type="SFLD" id="SFLDG01121">
    <property type="entry name" value="Diphthamide_biosynthesis"/>
    <property type="match status" value="1"/>
</dbReference>
<feature type="compositionally biased region" description="Low complexity" evidence="9">
    <location>
        <begin position="582"/>
        <end position="598"/>
    </location>
</feature>
<feature type="region of interest" description="Disordered" evidence="9">
    <location>
        <begin position="764"/>
        <end position="798"/>
    </location>
</feature>
<dbReference type="UniPathway" id="UPA00559"/>
<dbReference type="Pfam" id="PF01866">
    <property type="entry name" value="Diphthamide_syn"/>
    <property type="match status" value="1"/>
</dbReference>
<keyword evidence="7 8" id="KW-0411">Iron-sulfur</keyword>
<dbReference type="GO" id="GO:0017183">
    <property type="term" value="P:protein histidyl modification to diphthamide"/>
    <property type="evidence" value="ECO:0007669"/>
    <property type="project" value="UniProtKB-UniPathway"/>
</dbReference>
<evidence type="ECO:0000313" key="12">
    <source>
        <dbReference type="Proteomes" id="UP000045706"/>
    </source>
</evidence>
<dbReference type="NCBIfam" id="TIGR00322">
    <property type="entry name" value="diphth2_R"/>
    <property type="match status" value="1"/>
</dbReference>
<gene>
    <name evidence="11" type="ORF">BN1723_001351</name>
</gene>
<comment type="function">
    <text evidence="8">Required for the first step of diphthamide biosynthesis, a post-translational modification of histidine which occurs in elongation factor 2. DPH1 and DPH2 transfer a 3-amino-3-carboxypropyl (ACP) group from S-adenosyl-L-methionine (SAM) to a histidine residue, the reaction is assisted by a reduction system comprising DPH3 and a NADH-dependent reductase. Facilitates the reduction of the catalytic iron-sulfur cluster found in the DPH1 subunit.</text>
</comment>
<evidence type="ECO:0000256" key="5">
    <source>
        <dbReference type="ARBA" id="ARBA00022723"/>
    </source>
</evidence>
<dbReference type="Gene3D" id="3.40.50.11860">
    <property type="entry name" value="Diphthamide synthesis DPH1/DPH2 domain 3"/>
    <property type="match status" value="1"/>
</dbReference>
<feature type="compositionally biased region" description="Basic and acidic residues" evidence="9">
    <location>
        <begin position="39"/>
        <end position="60"/>
    </location>
</feature>
<dbReference type="Gene3D" id="3.40.50.11840">
    <property type="entry name" value="Diphthamide synthesis DPH1/DPH2 domain 1"/>
    <property type="match status" value="1"/>
</dbReference>
<comment type="pathway">
    <text evidence="3 8">Protein modification; peptidyl-diphthamide biosynthesis.</text>
</comment>
<dbReference type="GO" id="GO:0090560">
    <property type="term" value="F:2-(3-amino-3-carboxypropyl)histidine synthase activity"/>
    <property type="evidence" value="ECO:0007669"/>
    <property type="project" value="InterPro"/>
</dbReference>
<dbReference type="GO" id="GO:0016020">
    <property type="term" value="C:membrane"/>
    <property type="evidence" value="ECO:0007669"/>
    <property type="project" value="UniProtKB-SubCell"/>
</dbReference>
<dbReference type="GO" id="GO:0046872">
    <property type="term" value="F:metal ion binding"/>
    <property type="evidence" value="ECO:0007669"/>
    <property type="project" value="UniProtKB-KW"/>
</dbReference>
<evidence type="ECO:0000256" key="10">
    <source>
        <dbReference type="SAM" id="Phobius"/>
    </source>
</evidence>
<dbReference type="InterPro" id="IPR010014">
    <property type="entry name" value="DHP2"/>
</dbReference>
<comment type="subcellular location">
    <subcellularLocation>
        <location evidence="8">Cytoplasm</location>
    </subcellularLocation>
    <subcellularLocation>
        <location evidence="2">Membrane</location>
        <topology evidence="2">Multi-pass membrane protein</topology>
    </subcellularLocation>
</comment>
<evidence type="ECO:0000256" key="1">
    <source>
        <dbReference type="ARBA" id="ARBA00001966"/>
    </source>
</evidence>
<evidence type="ECO:0000256" key="3">
    <source>
        <dbReference type="ARBA" id="ARBA00005156"/>
    </source>
</evidence>
<reference evidence="12" key="1">
    <citation type="submission" date="2015-05" db="EMBL/GenBank/DDBJ databases">
        <authorList>
            <person name="Fogelqvist Johan"/>
        </authorList>
    </citation>
    <scope>NUCLEOTIDE SEQUENCE [LARGE SCALE GENOMIC DNA]</scope>
</reference>
<evidence type="ECO:0000256" key="7">
    <source>
        <dbReference type="ARBA" id="ARBA00023014"/>
    </source>
</evidence>
<dbReference type="GO" id="GO:0051536">
    <property type="term" value="F:iron-sulfur cluster binding"/>
    <property type="evidence" value="ECO:0007669"/>
    <property type="project" value="UniProtKB-KW"/>
</dbReference>
<dbReference type="InterPro" id="IPR036259">
    <property type="entry name" value="MFS_trans_sf"/>
</dbReference>
<sequence>MTYKTCNAEDSCLKNHSGSPEQAIEVSRGGTGTSSGAGESHDGSDHGHGGHGHDPEKDPALRYGDLPGTEALTRPETNLEFPEGGLQAWLMVFGSFCAMLSVFGLINTAAVFESYFSENQLSDYTASEIGWIFSLYLFVVFFVGIQVGPVFDKYGPRLVVAIGGVLMAGSLLILSVCEGYYQIMLSYSVMGGLGAREIKQGGWQRIALQFADHMLRDAGWVVEALNKAIAEEIAPAKEAEQKAPAASGAATETDLTTTTSAQTLQTERIYILADTSYSACCVDEIAAEHADAQVVVHYGRSCLSPTSRLPVIYVFTHHPLDHDAVASQFEATFPDKAAKVILMADITYQDHVLDLADLLRTRGYTNLLHTTVVHDPAGTIPNRRIATADDPSSIAEHSPPFETDMDLSSHALFHISTPPPALLLALQTRLASLHVLSTTTATPTTDDPTFHTAALLRRRFARVLTLASASIVGILVNTLSLDGSLRSLDLLRARIAAAGKKSYTIVVGKLNPAKLANFAEVDGWVVVGCWESGLVEEDAGFYRPVITPFEMEVALLPPEERIWGLEWWAGIEKLKAEDKVRAPASGEEATAAAATAPEVETEEVEGGSGLVEEDAGFYRPVITPFEMEVALLPPEERIWGLEWWAGIEKLKPEEEVRAPASGDETIAAEDDTEEVEGGVEGEESAPPEYDLRTGRLVASRPMKVAVGGHLKPRADGPAETDAAGATLDRPSEALVKRQAGDLATINGVLSPGAEFLRSQRTWQGLGTDHDPAEESTTIEEGRSGVARGYTVGDDASRA</sequence>
<feature type="transmembrane region" description="Helical" evidence="10">
    <location>
        <begin position="129"/>
        <end position="151"/>
    </location>
</feature>
<dbReference type="InterPro" id="IPR016435">
    <property type="entry name" value="DPH1/DPH2"/>
</dbReference>
<dbReference type="Pfam" id="PF07690">
    <property type="entry name" value="MFS_1"/>
    <property type="match status" value="1"/>
</dbReference>
<dbReference type="InterPro" id="IPR011701">
    <property type="entry name" value="MFS"/>
</dbReference>
<name>A0A0G4NNU4_VERLO</name>
<proteinExistence type="inferred from homology"/>
<keyword evidence="10" id="KW-0812">Transmembrane</keyword>
<dbReference type="NCBIfam" id="TIGR00272">
    <property type="entry name" value="DPH2"/>
    <property type="match status" value="1"/>
</dbReference>
<evidence type="ECO:0000256" key="9">
    <source>
        <dbReference type="SAM" id="MobiDB-lite"/>
    </source>
</evidence>
<feature type="region of interest" description="Disordered" evidence="9">
    <location>
        <begin position="582"/>
        <end position="608"/>
    </location>
</feature>
<feature type="region of interest" description="Disordered" evidence="9">
    <location>
        <begin position="1"/>
        <end position="67"/>
    </location>
</feature>
<keyword evidence="10" id="KW-0472">Membrane</keyword>
<dbReference type="InterPro" id="IPR042263">
    <property type="entry name" value="DPH1/DPH2_1"/>
</dbReference>
<dbReference type="EMBL" id="CVQI01037272">
    <property type="protein sequence ID" value="CRK48094.1"/>
    <property type="molecule type" value="Genomic_DNA"/>
</dbReference>